<reference evidence="2" key="1">
    <citation type="journal article" date="2014" name="Int. J. Syst. Evol. Microbiol.">
        <title>Complete genome sequence of Corynebacterium casei LMG S-19264T (=DSM 44701T), isolated from a smear-ripened cheese.</title>
        <authorList>
            <consortium name="US DOE Joint Genome Institute (JGI-PGF)"/>
            <person name="Walter F."/>
            <person name="Albersmeier A."/>
            <person name="Kalinowski J."/>
            <person name="Ruckert C."/>
        </authorList>
    </citation>
    <scope>NUCLEOTIDE SEQUENCE</scope>
    <source>
        <strain evidence="2">JCM 4815</strain>
    </source>
</reference>
<feature type="region of interest" description="Disordered" evidence="1">
    <location>
        <begin position="53"/>
        <end position="74"/>
    </location>
</feature>
<organism evidence="2 3">
    <name type="scientific">Streptomyces poonensis</name>
    <dbReference type="NCBI Taxonomy" id="68255"/>
    <lineage>
        <taxon>Bacteria</taxon>
        <taxon>Bacillati</taxon>
        <taxon>Actinomycetota</taxon>
        <taxon>Actinomycetes</taxon>
        <taxon>Kitasatosporales</taxon>
        <taxon>Streptomycetaceae</taxon>
        <taxon>Streptomyces</taxon>
    </lineage>
</organism>
<protein>
    <submittedName>
        <fullName evidence="2">Uncharacterized protein</fullName>
    </submittedName>
</protein>
<evidence type="ECO:0000256" key="1">
    <source>
        <dbReference type="SAM" id="MobiDB-lite"/>
    </source>
</evidence>
<sequence length="74" mass="8261">MELEPPRWQIGDGNGGSRKGVVRSVERKAQKDGWLLRQGPLWANSPVVSPVRLEVGRERSGGAREERERRAGGR</sequence>
<dbReference type="AlphaFoldDB" id="A0A918PVV7"/>
<gene>
    <name evidence="2" type="ORF">GCM10010365_48220</name>
</gene>
<accession>A0A918PVV7</accession>
<feature type="region of interest" description="Disordered" evidence="1">
    <location>
        <begin position="1"/>
        <end position="24"/>
    </location>
</feature>
<name>A0A918PVV7_9ACTN</name>
<proteinExistence type="predicted"/>
<evidence type="ECO:0000313" key="3">
    <source>
        <dbReference type="Proteomes" id="UP000622166"/>
    </source>
</evidence>
<comment type="caution">
    <text evidence="2">The sequence shown here is derived from an EMBL/GenBank/DDBJ whole genome shotgun (WGS) entry which is preliminary data.</text>
</comment>
<dbReference type="Proteomes" id="UP000622166">
    <property type="component" value="Unassembled WGS sequence"/>
</dbReference>
<keyword evidence="3" id="KW-1185">Reference proteome</keyword>
<evidence type="ECO:0000313" key="2">
    <source>
        <dbReference type="EMBL" id="GGZ22361.1"/>
    </source>
</evidence>
<reference evidence="2" key="2">
    <citation type="submission" date="2020-09" db="EMBL/GenBank/DDBJ databases">
        <authorList>
            <person name="Sun Q."/>
            <person name="Ohkuma M."/>
        </authorList>
    </citation>
    <scope>NUCLEOTIDE SEQUENCE</scope>
    <source>
        <strain evidence="2">JCM 4815</strain>
    </source>
</reference>
<dbReference type="EMBL" id="BMVW01000010">
    <property type="protein sequence ID" value="GGZ22361.1"/>
    <property type="molecule type" value="Genomic_DNA"/>
</dbReference>
<feature type="compositionally biased region" description="Basic and acidic residues" evidence="1">
    <location>
        <begin position="54"/>
        <end position="74"/>
    </location>
</feature>